<dbReference type="SMART" id="SM00097">
    <property type="entry name" value="WNT1"/>
    <property type="match status" value="1"/>
</dbReference>
<comment type="function">
    <text evidence="9">Ligand for members of the frizzled family of seven transmembrane receptors.</text>
</comment>
<dbReference type="Gene3D" id="3.30.2460.20">
    <property type="match status" value="1"/>
</dbReference>
<dbReference type="PANTHER" id="PTHR12027:SF91">
    <property type="entry name" value="PROTO-ONCOGENE WNT-1"/>
    <property type="match status" value="1"/>
</dbReference>
<dbReference type="EMBL" id="OB661377">
    <property type="protein sequence ID" value="CAD7228083.1"/>
    <property type="molecule type" value="Genomic_DNA"/>
</dbReference>
<dbReference type="GO" id="GO:0060070">
    <property type="term" value="P:canonical Wnt signaling pathway"/>
    <property type="evidence" value="ECO:0007669"/>
    <property type="project" value="TreeGrafter"/>
</dbReference>
<protein>
    <recommendedName>
        <fullName evidence="9">Protein Wnt</fullName>
    </recommendedName>
</protein>
<keyword evidence="5" id="KW-0272">Extracellular matrix</keyword>
<evidence type="ECO:0000256" key="3">
    <source>
        <dbReference type="ARBA" id="ARBA00022473"/>
    </source>
</evidence>
<dbReference type="OrthoDB" id="5945655at2759"/>
<evidence type="ECO:0000256" key="2">
    <source>
        <dbReference type="ARBA" id="ARBA00005683"/>
    </source>
</evidence>
<dbReference type="InterPro" id="IPR043158">
    <property type="entry name" value="Wnt_C"/>
</dbReference>
<dbReference type="GO" id="GO:0005109">
    <property type="term" value="F:frizzled binding"/>
    <property type="evidence" value="ECO:0007669"/>
    <property type="project" value="TreeGrafter"/>
</dbReference>
<evidence type="ECO:0000256" key="9">
    <source>
        <dbReference type="RuleBase" id="RU003500"/>
    </source>
</evidence>
<dbReference type="Pfam" id="PF00110">
    <property type="entry name" value="wnt"/>
    <property type="match status" value="1"/>
</dbReference>
<proteinExistence type="inferred from homology"/>
<accession>A0A7R8WBT0</accession>
<comment type="similarity">
    <text evidence="2 9">Belongs to the Wnt family.</text>
</comment>
<dbReference type="GO" id="GO:0005615">
    <property type="term" value="C:extracellular space"/>
    <property type="evidence" value="ECO:0007669"/>
    <property type="project" value="TreeGrafter"/>
</dbReference>
<evidence type="ECO:0000256" key="8">
    <source>
        <dbReference type="ARBA" id="ARBA00023288"/>
    </source>
</evidence>
<evidence type="ECO:0000256" key="6">
    <source>
        <dbReference type="ARBA" id="ARBA00022687"/>
    </source>
</evidence>
<evidence type="ECO:0000256" key="7">
    <source>
        <dbReference type="ARBA" id="ARBA00023157"/>
    </source>
</evidence>
<organism evidence="11">
    <name type="scientific">Cyprideis torosa</name>
    <dbReference type="NCBI Taxonomy" id="163714"/>
    <lineage>
        <taxon>Eukaryota</taxon>
        <taxon>Metazoa</taxon>
        <taxon>Ecdysozoa</taxon>
        <taxon>Arthropoda</taxon>
        <taxon>Crustacea</taxon>
        <taxon>Oligostraca</taxon>
        <taxon>Ostracoda</taxon>
        <taxon>Podocopa</taxon>
        <taxon>Podocopida</taxon>
        <taxon>Cytherocopina</taxon>
        <taxon>Cytheroidea</taxon>
        <taxon>Cytherideidae</taxon>
        <taxon>Cyprideis</taxon>
    </lineage>
</organism>
<dbReference type="PRINTS" id="PR01349">
    <property type="entry name" value="WNTPROTEIN"/>
</dbReference>
<dbReference type="AlphaFoldDB" id="A0A7R8WBT0"/>
<dbReference type="PROSITE" id="PS00246">
    <property type="entry name" value="WNT1"/>
    <property type="match status" value="1"/>
</dbReference>
<reference evidence="11" key="1">
    <citation type="submission" date="2020-11" db="EMBL/GenBank/DDBJ databases">
        <authorList>
            <person name="Tran Van P."/>
        </authorList>
    </citation>
    <scope>NUCLEOTIDE SEQUENCE</scope>
</reference>
<evidence type="ECO:0000256" key="5">
    <source>
        <dbReference type="ARBA" id="ARBA00022530"/>
    </source>
</evidence>
<dbReference type="PANTHER" id="PTHR12027">
    <property type="entry name" value="WNT RELATED"/>
    <property type="match status" value="1"/>
</dbReference>
<keyword evidence="4" id="KW-0964">Secreted</keyword>
<keyword evidence="3 9" id="KW-0217">Developmental protein</keyword>
<evidence type="ECO:0000256" key="4">
    <source>
        <dbReference type="ARBA" id="ARBA00022525"/>
    </source>
</evidence>
<sequence length="490" mass="56215">MRWRVGAILTTTICVLNFIAHWSLFVHAKEKRQGSKWWGVALFSTAVNFSLNEPDKSLNPRLADILRRKQVDLVVESPSRLFAVVDGIENAMRECKLQHKDRPWDCPTYPNSTSGRYLFGKIVNLGCRETAFIYALTSASVMWSAARGCAMGAIDDCDCYPEKSLEADFPYFTAGQTDFSISRGVQRRSNEEMPWSWGGCSANVRYGEKFSRRFVDADERGKDIRTNMNLHNNRVGREVVREMMVRECKCHGVSGSCAVKTCWLRTPSFRNVAQRLKEKFDGSVRIRPDNSIGGRDRQKRRSSRSSRGLRYQRLRRRMSRTRKRRSKYDFQLLPYNREHKKPSYKDLVYFESSPSFCRRNRKLTIPGTSGRRCDPHSPGVGGCDLLCCGRGYVQEIIEVANKCNCTFKWCCEEKEALLVGGIMGKLVEMMAHQAMIYAASHYGPTEIEATVLVEEPLEESGLTENISQTTTPRFPRTAFPIFNRDNRKFR</sequence>
<evidence type="ECO:0000313" key="11">
    <source>
        <dbReference type="EMBL" id="CAD7228083.1"/>
    </source>
</evidence>
<evidence type="ECO:0000256" key="10">
    <source>
        <dbReference type="SAM" id="MobiDB-lite"/>
    </source>
</evidence>
<evidence type="ECO:0000256" key="1">
    <source>
        <dbReference type="ARBA" id="ARBA00004498"/>
    </source>
</evidence>
<keyword evidence="8" id="KW-0449">Lipoprotein</keyword>
<gene>
    <name evidence="11" type="ORF">CTOB1V02_LOCUS5972</name>
</gene>
<keyword evidence="7" id="KW-1015">Disulfide bond</keyword>
<comment type="subcellular location">
    <subcellularLocation>
        <location evidence="1 9">Secreted</location>
        <location evidence="1 9">Extracellular space</location>
        <location evidence="1 9">Extracellular matrix</location>
    </subcellularLocation>
</comment>
<dbReference type="InterPro" id="IPR018161">
    <property type="entry name" value="Wnt_CS"/>
</dbReference>
<name>A0A7R8WBT0_9CRUS</name>
<dbReference type="GO" id="GO:0005125">
    <property type="term" value="F:cytokine activity"/>
    <property type="evidence" value="ECO:0007669"/>
    <property type="project" value="TreeGrafter"/>
</dbReference>
<dbReference type="GO" id="GO:0030182">
    <property type="term" value="P:neuron differentiation"/>
    <property type="evidence" value="ECO:0007669"/>
    <property type="project" value="TreeGrafter"/>
</dbReference>
<dbReference type="GO" id="GO:0045165">
    <property type="term" value="P:cell fate commitment"/>
    <property type="evidence" value="ECO:0007669"/>
    <property type="project" value="TreeGrafter"/>
</dbReference>
<keyword evidence="6 9" id="KW-0879">Wnt signaling pathway</keyword>
<dbReference type="InterPro" id="IPR005817">
    <property type="entry name" value="Wnt"/>
</dbReference>
<feature type="region of interest" description="Disordered" evidence="10">
    <location>
        <begin position="285"/>
        <end position="308"/>
    </location>
</feature>